<comment type="caution">
    <text evidence="2">The sequence shown here is derived from an EMBL/GenBank/DDBJ whole genome shotgun (WGS) entry which is preliminary data.</text>
</comment>
<keyword evidence="3" id="KW-1185">Reference proteome</keyword>
<evidence type="ECO:0000313" key="2">
    <source>
        <dbReference type="EMBL" id="MBB5997390.1"/>
    </source>
</evidence>
<protein>
    <submittedName>
        <fullName evidence="2">Uncharacterized protein</fullName>
    </submittedName>
</protein>
<gene>
    <name evidence="2" type="ORF">HNR25_001141</name>
</gene>
<keyword evidence="1" id="KW-0812">Transmembrane</keyword>
<organism evidence="2 3">
    <name type="scientific">Streptomonospora salina</name>
    <dbReference type="NCBI Taxonomy" id="104205"/>
    <lineage>
        <taxon>Bacteria</taxon>
        <taxon>Bacillati</taxon>
        <taxon>Actinomycetota</taxon>
        <taxon>Actinomycetes</taxon>
        <taxon>Streptosporangiales</taxon>
        <taxon>Nocardiopsidaceae</taxon>
        <taxon>Streptomonospora</taxon>
    </lineage>
</organism>
<keyword evidence="1" id="KW-0472">Membrane</keyword>
<name>A0A841EA47_9ACTN</name>
<sequence>MGFLTAVALLAFAAVLVAMRSRASKGEPASARQRALATLLFVAGAAGLLFTILV</sequence>
<feature type="transmembrane region" description="Helical" evidence="1">
    <location>
        <begin position="36"/>
        <end position="53"/>
    </location>
</feature>
<keyword evidence="1" id="KW-1133">Transmembrane helix</keyword>
<evidence type="ECO:0000313" key="3">
    <source>
        <dbReference type="Proteomes" id="UP000578077"/>
    </source>
</evidence>
<reference evidence="2 3" key="1">
    <citation type="submission" date="2020-08" db="EMBL/GenBank/DDBJ databases">
        <title>Sequencing the genomes of 1000 actinobacteria strains.</title>
        <authorList>
            <person name="Klenk H.-P."/>
        </authorList>
    </citation>
    <scope>NUCLEOTIDE SEQUENCE [LARGE SCALE GENOMIC DNA]</scope>
    <source>
        <strain evidence="2 3">DSM 44593</strain>
    </source>
</reference>
<dbReference type="EMBL" id="JACHLY010000001">
    <property type="protein sequence ID" value="MBB5997390.1"/>
    <property type="molecule type" value="Genomic_DNA"/>
</dbReference>
<accession>A0A841EA47</accession>
<dbReference type="AlphaFoldDB" id="A0A841EA47"/>
<evidence type="ECO:0000256" key="1">
    <source>
        <dbReference type="SAM" id="Phobius"/>
    </source>
</evidence>
<proteinExistence type="predicted"/>
<dbReference type="Proteomes" id="UP000578077">
    <property type="component" value="Unassembled WGS sequence"/>
</dbReference>
<dbReference type="RefSeq" id="WP_184633670.1">
    <property type="nucleotide sequence ID" value="NZ_BAABKT010000004.1"/>
</dbReference>